<organism evidence="1 2">
    <name type="scientific">Mariniflexile litorale</name>
    <dbReference type="NCBI Taxonomy" id="3045158"/>
    <lineage>
        <taxon>Bacteria</taxon>
        <taxon>Pseudomonadati</taxon>
        <taxon>Bacteroidota</taxon>
        <taxon>Flavobacteriia</taxon>
        <taxon>Flavobacteriales</taxon>
        <taxon>Flavobacteriaceae</taxon>
        <taxon>Mariniflexile</taxon>
    </lineage>
</organism>
<reference evidence="1" key="1">
    <citation type="submission" date="2024-04" db="EMBL/GenBank/DDBJ databases">
        <title>Mariniflexile litorale, isolated from the shallow sediments of the Sea of Japan.</title>
        <authorList>
            <person name="Romanenko L."/>
            <person name="Isaeva M."/>
        </authorList>
    </citation>
    <scope>NUCLEOTIDE SEQUENCE [LARGE SCALE GENOMIC DNA]</scope>
    <source>
        <strain evidence="1">KMM 9835</strain>
    </source>
</reference>
<dbReference type="InterPro" id="IPR014717">
    <property type="entry name" value="Transl_elong_EF1B/ribsomal_bS6"/>
</dbReference>
<evidence type="ECO:0000313" key="2">
    <source>
        <dbReference type="Proteomes" id="UP001224325"/>
    </source>
</evidence>
<dbReference type="AlphaFoldDB" id="A0AAU7EHR7"/>
<name>A0AAU7EHR7_9FLAO</name>
<dbReference type="KEGG" id="mlil:QLS71_004045"/>
<accession>A0AAU7EHR7</accession>
<dbReference type="EMBL" id="CP155618">
    <property type="protein sequence ID" value="XBL15193.1"/>
    <property type="molecule type" value="Genomic_DNA"/>
</dbReference>
<dbReference type="RefSeq" id="WP_308990635.1">
    <property type="nucleotide sequence ID" value="NZ_CP155618.1"/>
</dbReference>
<proteinExistence type="predicted"/>
<gene>
    <name evidence="1" type="ORF">QLS71_004045</name>
</gene>
<protein>
    <recommendedName>
        <fullName evidence="3">Type IV pilus assembly protein PilO</fullName>
    </recommendedName>
</protein>
<evidence type="ECO:0008006" key="3">
    <source>
        <dbReference type="Google" id="ProtNLM"/>
    </source>
</evidence>
<keyword evidence="2" id="KW-1185">Reference proteome</keyword>
<dbReference type="Gene3D" id="3.30.70.60">
    <property type="match status" value="1"/>
</dbReference>
<sequence length="170" mass="19834">MTKKTKNVLLLVGFVLTLLLCYQIAISKTVALKKEYNTLKQQETLFKNTPKQVELLKQKQRYYDGLLSKYQLNGSSVQNNLLKTINSYADSTNLKVIEFIEPHIIYQNELKVSTYQFTLEGNYNAILKLIYKLEQETKFGEITNLHFEKKINFRTGYSYLQARVLLKSFG</sequence>
<dbReference type="Proteomes" id="UP001224325">
    <property type="component" value="Chromosome"/>
</dbReference>
<evidence type="ECO:0000313" key="1">
    <source>
        <dbReference type="EMBL" id="XBL15193.1"/>
    </source>
</evidence>